<keyword evidence="1" id="KW-0238">DNA-binding</keyword>
<evidence type="ECO:0000313" key="4">
    <source>
        <dbReference type="EMBL" id="ATC32515.1"/>
    </source>
</evidence>
<keyword evidence="2" id="KW-0233">DNA recombination</keyword>
<dbReference type="SUPFAM" id="SSF53041">
    <property type="entry name" value="Resolvase-like"/>
    <property type="match status" value="1"/>
</dbReference>
<proteinExistence type="predicted"/>
<name>A0A290MKC1_CAUVI</name>
<evidence type="ECO:0000256" key="1">
    <source>
        <dbReference type="ARBA" id="ARBA00023125"/>
    </source>
</evidence>
<evidence type="ECO:0000256" key="2">
    <source>
        <dbReference type="ARBA" id="ARBA00023172"/>
    </source>
</evidence>
<dbReference type="PANTHER" id="PTHR30461:SF2">
    <property type="entry name" value="SERINE RECOMBINASE PINE-RELATED"/>
    <property type="match status" value="1"/>
</dbReference>
<dbReference type="EMBL" id="CP023315">
    <property type="protein sequence ID" value="ATC32515.1"/>
    <property type="molecule type" value="Genomic_DNA"/>
</dbReference>
<dbReference type="CDD" id="cd00338">
    <property type="entry name" value="Ser_Recombinase"/>
    <property type="match status" value="1"/>
</dbReference>
<dbReference type="InterPro" id="IPR050639">
    <property type="entry name" value="SSR_resolvase"/>
</dbReference>
<accession>A0A290MKC1</accession>
<gene>
    <name evidence="4" type="ORF">CA606_09225</name>
</gene>
<dbReference type="AlphaFoldDB" id="A0A290MKC1"/>
<feature type="domain" description="Resolvase/invertase-type recombinase catalytic" evidence="3">
    <location>
        <begin position="5"/>
        <end position="142"/>
    </location>
</feature>
<dbReference type="PANTHER" id="PTHR30461">
    <property type="entry name" value="DNA-INVERTASE FROM LAMBDOID PROPHAGE"/>
    <property type="match status" value="1"/>
</dbReference>
<dbReference type="Proteomes" id="UP000217311">
    <property type="component" value="Chromosome"/>
</dbReference>
<protein>
    <submittedName>
        <fullName evidence="4">Resolvase</fullName>
    </submittedName>
</protein>
<dbReference type="SMART" id="SM00857">
    <property type="entry name" value="Resolvase"/>
    <property type="match status" value="1"/>
</dbReference>
<reference evidence="5" key="1">
    <citation type="submission" date="2017-09" db="EMBL/GenBank/DDBJ databases">
        <title>Genome evolution observed in wild isolates of Caulobacter crescentus.</title>
        <authorList>
            <person name="Ely B."/>
            <person name="Wilson K."/>
            <person name="Scott D."/>
        </authorList>
    </citation>
    <scope>NUCLEOTIDE SEQUENCE [LARGE SCALE GENOMIC DNA]</scope>
    <source>
        <strain evidence="5">CB13b1a</strain>
    </source>
</reference>
<dbReference type="Gene3D" id="3.40.50.1390">
    <property type="entry name" value="Resolvase, N-terminal catalytic domain"/>
    <property type="match status" value="1"/>
</dbReference>
<dbReference type="RefSeq" id="WP_096051932.1">
    <property type="nucleotide sequence ID" value="NZ_CP023315.3"/>
</dbReference>
<dbReference type="GO" id="GO:0000150">
    <property type="term" value="F:DNA strand exchange activity"/>
    <property type="evidence" value="ECO:0007669"/>
    <property type="project" value="InterPro"/>
</dbReference>
<organism evidence="4 5">
    <name type="scientific">Caulobacter vibrioides</name>
    <name type="common">Caulobacter crescentus</name>
    <dbReference type="NCBI Taxonomy" id="155892"/>
    <lineage>
        <taxon>Bacteria</taxon>
        <taxon>Pseudomonadati</taxon>
        <taxon>Pseudomonadota</taxon>
        <taxon>Alphaproteobacteria</taxon>
        <taxon>Caulobacterales</taxon>
        <taxon>Caulobacteraceae</taxon>
        <taxon>Caulobacter</taxon>
    </lineage>
</organism>
<sequence length="235" mass="25467">MRSAFVAYYRVSTAKQGASGLGLEAQRRTVAEYLKAASGDLVGEFEEIESGKRSDRPALAQAIERCRLTGARLLIAKLDRLSRNVHFLTGLEEDGVDFVACDMPDANQLTLHIMVAVAQQEARAISARTKAALGSIKVRLAAKEEYLSRRSGKPIKRLGNPKGLTVSRPDLGARAVVEKADEFAARVRPTVAALRAEGLSLAAVAERLNELRVKTPRGGSWTAMGVKRVLERSTV</sequence>
<dbReference type="Pfam" id="PF00239">
    <property type="entry name" value="Resolvase"/>
    <property type="match status" value="1"/>
</dbReference>
<evidence type="ECO:0000259" key="3">
    <source>
        <dbReference type="SMART" id="SM00857"/>
    </source>
</evidence>
<dbReference type="InterPro" id="IPR006119">
    <property type="entry name" value="Resolv_N"/>
</dbReference>
<evidence type="ECO:0000313" key="5">
    <source>
        <dbReference type="Proteomes" id="UP000217311"/>
    </source>
</evidence>
<dbReference type="GO" id="GO:0003677">
    <property type="term" value="F:DNA binding"/>
    <property type="evidence" value="ECO:0007669"/>
    <property type="project" value="UniProtKB-KW"/>
</dbReference>
<dbReference type="InterPro" id="IPR036162">
    <property type="entry name" value="Resolvase-like_N_sf"/>
</dbReference>